<dbReference type="Gene3D" id="2.60.120.10">
    <property type="entry name" value="Jelly Rolls"/>
    <property type="match status" value="2"/>
</dbReference>
<dbReference type="GeneID" id="20220100"/>
<name>F0Y7X8_AURAN</name>
<dbReference type="InterPro" id="IPR014710">
    <property type="entry name" value="RmlC-like_jellyroll"/>
</dbReference>
<dbReference type="KEGG" id="aaf:AURANDRAFT_25761"/>
<evidence type="ECO:0000256" key="1">
    <source>
        <dbReference type="ARBA" id="ARBA00008416"/>
    </source>
</evidence>
<feature type="domain" description="Pirin C-terminal" evidence="5">
    <location>
        <begin position="177"/>
        <end position="281"/>
    </location>
</feature>
<dbReference type="InParanoid" id="F0Y7X8"/>
<feature type="binding site" evidence="2">
    <location>
        <position position="64"/>
    </location>
    <ligand>
        <name>Fe cation</name>
        <dbReference type="ChEBI" id="CHEBI:24875"/>
    </ligand>
</feature>
<dbReference type="eggNOG" id="ENOG502QQ5A">
    <property type="taxonomic scope" value="Eukaryota"/>
</dbReference>
<dbReference type="SUPFAM" id="SSF51182">
    <property type="entry name" value="RmlC-like cupins"/>
    <property type="match status" value="1"/>
</dbReference>
<dbReference type="PANTHER" id="PTHR13903">
    <property type="entry name" value="PIRIN-RELATED"/>
    <property type="match status" value="1"/>
</dbReference>
<organism evidence="7">
    <name type="scientific">Aureococcus anophagefferens</name>
    <name type="common">Harmful bloom alga</name>
    <dbReference type="NCBI Taxonomy" id="44056"/>
    <lineage>
        <taxon>Eukaryota</taxon>
        <taxon>Sar</taxon>
        <taxon>Stramenopiles</taxon>
        <taxon>Ochrophyta</taxon>
        <taxon>Pelagophyceae</taxon>
        <taxon>Pelagomonadales</taxon>
        <taxon>Pelagomonadaceae</taxon>
        <taxon>Aureococcus</taxon>
    </lineage>
</organism>
<accession>F0Y7X8</accession>
<evidence type="ECO:0008006" key="8">
    <source>
        <dbReference type="Google" id="ProtNLM"/>
    </source>
</evidence>
<evidence type="ECO:0000313" key="6">
    <source>
        <dbReference type="EMBL" id="EGB08509.1"/>
    </source>
</evidence>
<gene>
    <name evidence="6" type="ORF">AURANDRAFT_25761</name>
</gene>
<keyword evidence="2" id="KW-0408">Iron</keyword>
<keyword evidence="2" id="KW-0479">Metal-binding</keyword>
<dbReference type="InterPro" id="IPR008778">
    <property type="entry name" value="Pirin_C_dom"/>
</dbReference>
<dbReference type="InterPro" id="IPR003829">
    <property type="entry name" value="Pirin_N_dom"/>
</dbReference>
<dbReference type="InterPro" id="IPR012093">
    <property type="entry name" value="Pirin"/>
</dbReference>
<comment type="cofactor">
    <cofactor evidence="2">
        <name>Fe cation</name>
        <dbReference type="ChEBI" id="CHEBI:24875"/>
    </cofactor>
    <text evidence="2">Binds 1 Fe cation per subunit.</text>
</comment>
<dbReference type="RefSeq" id="XP_009036519.1">
    <property type="nucleotide sequence ID" value="XM_009038271.1"/>
</dbReference>
<evidence type="ECO:0000259" key="5">
    <source>
        <dbReference type="Pfam" id="PF05726"/>
    </source>
</evidence>
<dbReference type="AlphaFoldDB" id="F0Y7X8"/>
<feature type="domain" description="Pirin N-terminal" evidence="4">
    <location>
        <begin position="20"/>
        <end position="124"/>
    </location>
</feature>
<comment type="similarity">
    <text evidence="1 3">Belongs to the pirin family.</text>
</comment>
<dbReference type="InterPro" id="IPR011051">
    <property type="entry name" value="RmlC_Cupin_sf"/>
</dbReference>
<evidence type="ECO:0000313" key="7">
    <source>
        <dbReference type="Proteomes" id="UP000002729"/>
    </source>
</evidence>
<sequence>MRVLRVATAGTAHPFGDERTVRQAFPKAIAAEDADPFLMCDNFAFAPEKANFGEDEFPIGWHPHRGMDILSYQKTGLGRHGDSLGHRETYETPGIQWMSCGSGVEHAEGGGGDGELMKGFQIWVNVPSSKKLDDPRYGTHPPSEIPTERGAGVARRLLAGAIGDEKGPFETATPVQMVDWELEAGASLEHELPSTMDTALLYVYEGGARVNGAAAAAHDVVELDASSAEDRGLDITAGPDGCAAMLFAGKKLREPIAHGPIVMNSQSEIQQAFKELRSGKFPPVRVPWDYKRASARPKK</sequence>
<dbReference type="PANTHER" id="PTHR13903:SF8">
    <property type="entry name" value="PIRIN"/>
    <property type="match status" value="1"/>
</dbReference>
<dbReference type="OrthoDB" id="198735at2759"/>
<dbReference type="GO" id="GO:0046872">
    <property type="term" value="F:metal ion binding"/>
    <property type="evidence" value="ECO:0007669"/>
    <property type="project" value="UniProtKB-KW"/>
</dbReference>
<dbReference type="Proteomes" id="UP000002729">
    <property type="component" value="Unassembled WGS sequence"/>
</dbReference>
<keyword evidence="7" id="KW-1185">Reference proteome</keyword>
<evidence type="ECO:0000256" key="2">
    <source>
        <dbReference type="PIRSR" id="PIRSR006232-1"/>
    </source>
</evidence>
<protein>
    <recommendedName>
        <fullName evidence="8">Pirin N-terminal domain-containing protein</fullName>
    </recommendedName>
</protein>
<dbReference type="PIRSF" id="PIRSF006232">
    <property type="entry name" value="Pirin"/>
    <property type="match status" value="1"/>
</dbReference>
<evidence type="ECO:0000256" key="3">
    <source>
        <dbReference type="RuleBase" id="RU003457"/>
    </source>
</evidence>
<dbReference type="CDD" id="cd02247">
    <property type="entry name" value="cupin_pirin_C"/>
    <property type="match status" value="1"/>
</dbReference>
<feature type="binding site" evidence="2">
    <location>
        <position position="108"/>
    </location>
    <ligand>
        <name>Fe cation</name>
        <dbReference type="ChEBI" id="CHEBI:24875"/>
    </ligand>
</feature>
<reference evidence="6 7" key="1">
    <citation type="journal article" date="2011" name="Proc. Natl. Acad. Sci. U.S.A.">
        <title>Niche of harmful alga Aureococcus anophagefferens revealed through ecogenomics.</title>
        <authorList>
            <person name="Gobler C.J."/>
            <person name="Berry D.L."/>
            <person name="Dyhrman S.T."/>
            <person name="Wilhelm S.W."/>
            <person name="Salamov A."/>
            <person name="Lobanov A.V."/>
            <person name="Zhang Y."/>
            <person name="Collier J.L."/>
            <person name="Wurch L.L."/>
            <person name="Kustka A.B."/>
            <person name="Dill B.D."/>
            <person name="Shah M."/>
            <person name="VerBerkmoes N.C."/>
            <person name="Kuo A."/>
            <person name="Terry A."/>
            <person name="Pangilinan J."/>
            <person name="Lindquist E.A."/>
            <person name="Lucas S."/>
            <person name="Paulsen I.T."/>
            <person name="Hattenrath-Lehmann T.K."/>
            <person name="Talmage S.C."/>
            <person name="Walker E.A."/>
            <person name="Koch F."/>
            <person name="Burson A.M."/>
            <person name="Marcoval M.A."/>
            <person name="Tang Y.Z."/>
            <person name="Lecleir G.R."/>
            <person name="Coyne K.J."/>
            <person name="Berg G.M."/>
            <person name="Bertrand E.M."/>
            <person name="Saito M.A."/>
            <person name="Gladyshev V.N."/>
            <person name="Grigoriev I.V."/>
        </authorList>
    </citation>
    <scope>NUCLEOTIDE SEQUENCE [LARGE SCALE GENOMIC DNA]</scope>
    <source>
        <strain evidence="7">CCMP 1984</strain>
    </source>
</reference>
<feature type="binding site" evidence="2">
    <location>
        <position position="106"/>
    </location>
    <ligand>
        <name>Fe cation</name>
        <dbReference type="ChEBI" id="CHEBI:24875"/>
    </ligand>
</feature>
<dbReference type="OMA" id="TVTYMIQ"/>
<evidence type="ECO:0000259" key="4">
    <source>
        <dbReference type="Pfam" id="PF02678"/>
    </source>
</evidence>
<dbReference type="EMBL" id="GL833127">
    <property type="protein sequence ID" value="EGB08509.1"/>
    <property type="molecule type" value="Genomic_DNA"/>
</dbReference>
<proteinExistence type="inferred from homology"/>
<dbReference type="Pfam" id="PF05726">
    <property type="entry name" value="Pirin_C"/>
    <property type="match status" value="1"/>
</dbReference>
<feature type="binding site" evidence="2">
    <location>
        <position position="62"/>
    </location>
    <ligand>
        <name>Fe cation</name>
        <dbReference type="ChEBI" id="CHEBI:24875"/>
    </ligand>
</feature>
<dbReference type="Pfam" id="PF02678">
    <property type="entry name" value="Pirin"/>
    <property type="match status" value="1"/>
</dbReference>